<dbReference type="EC" id="2.3.2.36" evidence="17"/>
<dbReference type="PANTHER" id="PTHR48178:SF1">
    <property type="entry name" value="PEROXISOME BIOGENESIS FACTOR 2"/>
    <property type="match status" value="1"/>
</dbReference>
<dbReference type="GO" id="GO:0016558">
    <property type="term" value="P:protein import into peroxisome matrix"/>
    <property type="evidence" value="ECO:0007669"/>
    <property type="project" value="InterPro"/>
</dbReference>
<evidence type="ECO:0000256" key="12">
    <source>
        <dbReference type="ARBA" id="ARBA00022989"/>
    </source>
</evidence>
<evidence type="ECO:0000256" key="13">
    <source>
        <dbReference type="ARBA" id="ARBA00023136"/>
    </source>
</evidence>
<dbReference type="AlphaFoldDB" id="A0A1B6DJ02"/>
<organism evidence="19">
    <name type="scientific">Clastoptera arizonana</name>
    <name type="common">Arizona spittle bug</name>
    <dbReference type="NCBI Taxonomy" id="38151"/>
    <lineage>
        <taxon>Eukaryota</taxon>
        <taxon>Metazoa</taxon>
        <taxon>Ecdysozoa</taxon>
        <taxon>Arthropoda</taxon>
        <taxon>Hexapoda</taxon>
        <taxon>Insecta</taxon>
        <taxon>Pterygota</taxon>
        <taxon>Neoptera</taxon>
        <taxon>Paraneoptera</taxon>
        <taxon>Hemiptera</taxon>
        <taxon>Auchenorrhyncha</taxon>
        <taxon>Cercopoidea</taxon>
        <taxon>Clastopteridae</taxon>
        <taxon>Clastoptera</taxon>
    </lineage>
</organism>
<keyword evidence="10" id="KW-0862">Zinc</keyword>
<dbReference type="PANTHER" id="PTHR48178">
    <property type="entry name" value="PEROXISOME BIOGENESIS FACTOR 2"/>
    <property type="match status" value="1"/>
</dbReference>
<accession>A0A1B6DJ02</accession>
<evidence type="ECO:0000256" key="16">
    <source>
        <dbReference type="ARBA" id="ARBA00034438"/>
    </source>
</evidence>
<evidence type="ECO:0000256" key="17">
    <source>
        <dbReference type="ARBA" id="ARBA00034523"/>
    </source>
</evidence>
<dbReference type="InterPro" id="IPR025654">
    <property type="entry name" value="PEX2/10"/>
</dbReference>
<keyword evidence="13" id="KW-0472">Membrane</keyword>
<dbReference type="InterPro" id="IPR006845">
    <property type="entry name" value="Pex_N"/>
</dbReference>
<evidence type="ECO:0000259" key="18">
    <source>
        <dbReference type="Pfam" id="PF04757"/>
    </source>
</evidence>
<evidence type="ECO:0000256" key="9">
    <source>
        <dbReference type="ARBA" id="ARBA00022786"/>
    </source>
</evidence>
<keyword evidence="9" id="KW-0833">Ubl conjugation pathway</keyword>
<reference evidence="19" key="1">
    <citation type="submission" date="2015-12" db="EMBL/GenBank/DDBJ databases">
        <title>De novo transcriptome assembly of four potential Pierce s Disease insect vectors from Arizona vineyards.</title>
        <authorList>
            <person name="Tassone E.E."/>
        </authorList>
    </citation>
    <scope>NUCLEOTIDE SEQUENCE</scope>
</reference>
<dbReference type="GO" id="GO:0061630">
    <property type="term" value="F:ubiquitin protein ligase activity"/>
    <property type="evidence" value="ECO:0007669"/>
    <property type="project" value="UniProtKB-EC"/>
</dbReference>
<keyword evidence="6" id="KW-0812">Transmembrane</keyword>
<evidence type="ECO:0000313" key="19">
    <source>
        <dbReference type="EMBL" id="JAS25684.1"/>
    </source>
</evidence>
<evidence type="ECO:0000256" key="6">
    <source>
        <dbReference type="ARBA" id="ARBA00022692"/>
    </source>
</evidence>
<dbReference type="GO" id="GO:0005778">
    <property type="term" value="C:peroxisomal membrane"/>
    <property type="evidence" value="ECO:0007669"/>
    <property type="project" value="UniProtKB-SubCell"/>
</dbReference>
<dbReference type="EMBL" id="GEDC01011614">
    <property type="protein sequence ID" value="JAS25684.1"/>
    <property type="molecule type" value="Transcribed_RNA"/>
</dbReference>
<proteinExistence type="inferred from homology"/>
<comment type="similarity">
    <text evidence="3">Belongs to the pex2/pex10/pex12 family.</text>
</comment>
<name>A0A1B6DJ02_9HEMI</name>
<evidence type="ECO:0000256" key="11">
    <source>
        <dbReference type="ARBA" id="ARBA00022927"/>
    </source>
</evidence>
<keyword evidence="12" id="KW-1133">Transmembrane helix</keyword>
<dbReference type="GO" id="GO:0008270">
    <property type="term" value="F:zinc ion binding"/>
    <property type="evidence" value="ECO:0007669"/>
    <property type="project" value="UniProtKB-KW"/>
</dbReference>
<protein>
    <recommendedName>
        <fullName evidence="17">RING-type E3 ubiquitin transferase (cysteine targeting)</fullName>
        <ecNumber evidence="17">2.3.2.36</ecNumber>
    </recommendedName>
    <alternativeName>
        <fullName evidence="15">Peroxin-2</fullName>
    </alternativeName>
</protein>
<keyword evidence="7" id="KW-0479">Metal-binding</keyword>
<comment type="catalytic activity">
    <reaction evidence="16">
        <text>[E2 ubiquitin-conjugating enzyme]-S-ubiquitinyl-L-cysteine + [acceptor protein]-L-cysteine = [E2 ubiquitin-conjugating enzyme]-L-cysteine + [acceptor protein]-S-ubiquitinyl-L-cysteine.</text>
        <dbReference type="EC" id="2.3.2.36"/>
    </reaction>
</comment>
<evidence type="ECO:0000256" key="2">
    <source>
        <dbReference type="ARBA" id="ARBA00004906"/>
    </source>
</evidence>
<evidence type="ECO:0000256" key="10">
    <source>
        <dbReference type="ARBA" id="ARBA00022833"/>
    </source>
</evidence>
<gene>
    <name evidence="19" type="ORF">g.7254</name>
</gene>
<evidence type="ECO:0000256" key="4">
    <source>
        <dbReference type="ARBA" id="ARBA00022448"/>
    </source>
</evidence>
<dbReference type="Pfam" id="PF04757">
    <property type="entry name" value="Pex2_Pex12"/>
    <property type="match status" value="1"/>
</dbReference>
<evidence type="ECO:0000256" key="5">
    <source>
        <dbReference type="ARBA" id="ARBA00022679"/>
    </source>
</evidence>
<keyword evidence="14" id="KW-0576">Peroxisome</keyword>
<comment type="subcellular location">
    <subcellularLocation>
        <location evidence="1">Peroxisome membrane</location>
        <topology evidence="1">Multi-pass membrane protein</topology>
    </subcellularLocation>
</comment>
<keyword evidence="4" id="KW-0813">Transport</keyword>
<evidence type="ECO:0000256" key="7">
    <source>
        <dbReference type="ARBA" id="ARBA00022723"/>
    </source>
</evidence>
<sequence>MISEKLPSRVNLVDANDLDSEIHRILKDQVVKTIDILPGGILNKWEPEIEAILRYAVWKLSLCKFQGTFGQQMLSIKYGQSYSTFKANMWALLTIGSRYFKDRAPNLVMMIHRSHHKEWVNRFIDWFDTAVKIGSFINILIFLQQGVYPTLVERLLSLKPISVTSSGRIVGYTYMTRELLWHGFVELIVFVLPLIKYKYLNRWLRGVFIKD</sequence>
<evidence type="ECO:0000256" key="1">
    <source>
        <dbReference type="ARBA" id="ARBA00004585"/>
    </source>
</evidence>
<keyword evidence="5" id="KW-0808">Transferase</keyword>
<feature type="non-terminal residue" evidence="19">
    <location>
        <position position="211"/>
    </location>
</feature>
<evidence type="ECO:0000256" key="3">
    <source>
        <dbReference type="ARBA" id="ARBA00008704"/>
    </source>
</evidence>
<comment type="pathway">
    <text evidence="2">Protein modification; protein ubiquitination.</text>
</comment>
<keyword evidence="11" id="KW-0653">Protein transport</keyword>
<evidence type="ECO:0000256" key="8">
    <source>
        <dbReference type="ARBA" id="ARBA00022771"/>
    </source>
</evidence>
<feature type="domain" description="Pex N-terminal" evidence="18">
    <location>
        <begin position="19"/>
        <end position="198"/>
    </location>
</feature>
<keyword evidence="8" id="KW-0863">Zinc-finger</keyword>
<evidence type="ECO:0000256" key="14">
    <source>
        <dbReference type="ARBA" id="ARBA00023140"/>
    </source>
</evidence>
<evidence type="ECO:0000256" key="15">
    <source>
        <dbReference type="ARBA" id="ARBA00032511"/>
    </source>
</evidence>